<keyword evidence="2" id="KW-0472">Membrane</keyword>
<keyword evidence="3" id="KW-0732">Signal</keyword>
<sequence length="296" mass="31642">MIFRARLTLFLAVSSLLAHECRGSNDTELSSTTTAPSTDWLSASGTPTPEPVPASNGSGPSALNSTSSEDLRTSESLLSTSAITPRDQPSEASSWSPGLIPNYTKAPVNPTPETLTRAGGKSISVTQLLNFTQNTGLAEEPTSSSTGEIVTTTDFGNAFINTSAAVTKVEPLTSSKDLISTTVQTFSRSSSPDNSTTFLADVSWTQFNVIILTVIIIVLVILMGFVGVVYLYREYQTQKLNAPFWTIELKEDNISFSSYHDSIPNADVSGLLEDDASEVAQNGQLSLTTPMHSYKP</sequence>
<feature type="signal peptide" evidence="3">
    <location>
        <begin position="1"/>
        <end position="23"/>
    </location>
</feature>
<organism evidence="4 5">
    <name type="scientific">Pelobates cultripes</name>
    <name type="common">Western spadefoot toad</name>
    <dbReference type="NCBI Taxonomy" id="61616"/>
    <lineage>
        <taxon>Eukaryota</taxon>
        <taxon>Metazoa</taxon>
        <taxon>Chordata</taxon>
        <taxon>Craniata</taxon>
        <taxon>Vertebrata</taxon>
        <taxon>Euteleostomi</taxon>
        <taxon>Amphibia</taxon>
        <taxon>Batrachia</taxon>
        <taxon>Anura</taxon>
        <taxon>Pelobatoidea</taxon>
        <taxon>Pelobatidae</taxon>
        <taxon>Pelobates</taxon>
    </lineage>
</organism>
<protein>
    <submittedName>
        <fullName evidence="4">Multiple epidermal growth factor-like domains 9, partial</fullName>
    </submittedName>
</protein>
<dbReference type="AlphaFoldDB" id="A0AAD1WJG0"/>
<keyword evidence="2" id="KW-1133">Transmembrane helix</keyword>
<feature type="region of interest" description="Disordered" evidence="1">
    <location>
        <begin position="21"/>
        <end position="119"/>
    </location>
</feature>
<proteinExistence type="predicted"/>
<feature type="compositionally biased region" description="Polar residues" evidence="1">
    <location>
        <begin position="26"/>
        <end position="47"/>
    </location>
</feature>
<feature type="compositionally biased region" description="Polar residues" evidence="1">
    <location>
        <begin position="55"/>
        <end position="83"/>
    </location>
</feature>
<feature type="chain" id="PRO_5042154429" evidence="3">
    <location>
        <begin position="24"/>
        <end position="296"/>
    </location>
</feature>
<keyword evidence="5" id="KW-1185">Reference proteome</keyword>
<evidence type="ECO:0000256" key="2">
    <source>
        <dbReference type="SAM" id="Phobius"/>
    </source>
</evidence>
<evidence type="ECO:0000256" key="1">
    <source>
        <dbReference type="SAM" id="MobiDB-lite"/>
    </source>
</evidence>
<accession>A0AAD1WJG0</accession>
<name>A0AAD1WJG0_PELCU</name>
<evidence type="ECO:0000313" key="5">
    <source>
        <dbReference type="Proteomes" id="UP001295444"/>
    </source>
</evidence>
<evidence type="ECO:0000256" key="3">
    <source>
        <dbReference type="SAM" id="SignalP"/>
    </source>
</evidence>
<evidence type="ECO:0000313" key="4">
    <source>
        <dbReference type="EMBL" id="CAH2315947.1"/>
    </source>
</evidence>
<reference evidence="4" key="1">
    <citation type="submission" date="2022-03" db="EMBL/GenBank/DDBJ databases">
        <authorList>
            <person name="Alioto T."/>
            <person name="Alioto T."/>
            <person name="Gomez Garrido J."/>
        </authorList>
    </citation>
    <scope>NUCLEOTIDE SEQUENCE</scope>
</reference>
<feature type="transmembrane region" description="Helical" evidence="2">
    <location>
        <begin position="209"/>
        <end position="232"/>
    </location>
</feature>
<keyword evidence="2" id="KW-0812">Transmembrane</keyword>
<dbReference type="EMBL" id="OW240920">
    <property type="protein sequence ID" value="CAH2315947.1"/>
    <property type="molecule type" value="Genomic_DNA"/>
</dbReference>
<gene>
    <name evidence="4" type="ORF">PECUL_23A016865</name>
</gene>
<dbReference type="Proteomes" id="UP001295444">
    <property type="component" value="Chromosome 09"/>
</dbReference>